<organism evidence="3 4">
    <name type="scientific">Ruegeria sediminis</name>
    <dbReference type="NCBI Taxonomy" id="2583820"/>
    <lineage>
        <taxon>Bacteria</taxon>
        <taxon>Pseudomonadati</taxon>
        <taxon>Pseudomonadota</taxon>
        <taxon>Alphaproteobacteria</taxon>
        <taxon>Rhodobacterales</taxon>
        <taxon>Roseobacteraceae</taxon>
        <taxon>Ruegeria</taxon>
    </lineage>
</organism>
<keyword evidence="1" id="KW-0175">Coiled coil</keyword>
<keyword evidence="4" id="KW-1185">Reference proteome</keyword>
<feature type="chain" id="PRO_5046485776" evidence="2">
    <location>
        <begin position="20"/>
        <end position="248"/>
    </location>
</feature>
<proteinExistence type="predicted"/>
<evidence type="ECO:0000256" key="2">
    <source>
        <dbReference type="SAM" id="SignalP"/>
    </source>
</evidence>
<evidence type="ECO:0000313" key="3">
    <source>
        <dbReference type="EMBL" id="TMV07768.1"/>
    </source>
</evidence>
<name>A0ABY2WY23_9RHOB</name>
<sequence length="248" mass="26439">MRLPILFAVLLLAATQAGARECGYTTASGYRASRAAPPPEFFACLLAEIRDLKRQQREMERTLRQFERLIGELPAPYLNDNGQITADPGRRIGSATFILNPGQTSSPSALPIDQNVLEELCAPGTCEVSLHFQSFGFLSDTPIQSTIVGPCNFAFDPLTGGWTRGPGCGGSTVSGVDGDGGIGNGGTGADIIVEAERACLLADAGIRKGVGTDHAFFEKDHAIGLFLITAPARRADGVRRFKCEVRIR</sequence>
<dbReference type="Proteomes" id="UP001193035">
    <property type="component" value="Unassembled WGS sequence"/>
</dbReference>
<comment type="caution">
    <text evidence="3">The sequence shown here is derived from an EMBL/GenBank/DDBJ whole genome shotgun (WGS) entry which is preliminary data.</text>
</comment>
<gene>
    <name evidence="3" type="ORF">FGK63_09895</name>
</gene>
<evidence type="ECO:0000256" key="1">
    <source>
        <dbReference type="SAM" id="Coils"/>
    </source>
</evidence>
<feature type="coiled-coil region" evidence="1">
    <location>
        <begin position="42"/>
        <end position="72"/>
    </location>
</feature>
<feature type="signal peptide" evidence="2">
    <location>
        <begin position="1"/>
        <end position="19"/>
    </location>
</feature>
<dbReference type="RefSeq" id="WP_138841696.1">
    <property type="nucleotide sequence ID" value="NZ_VCPD01000003.1"/>
</dbReference>
<evidence type="ECO:0000313" key="4">
    <source>
        <dbReference type="Proteomes" id="UP001193035"/>
    </source>
</evidence>
<protein>
    <submittedName>
        <fullName evidence="3">Uncharacterized protein</fullName>
    </submittedName>
</protein>
<dbReference type="EMBL" id="VCPD01000003">
    <property type="protein sequence ID" value="TMV07768.1"/>
    <property type="molecule type" value="Genomic_DNA"/>
</dbReference>
<keyword evidence="2" id="KW-0732">Signal</keyword>
<accession>A0ABY2WY23</accession>
<reference evidence="3 4" key="1">
    <citation type="submission" date="2019-05" db="EMBL/GenBank/DDBJ databases">
        <title>Ruegeria sp. nov., isolated from tidal flat.</title>
        <authorList>
            <person name="Kim W."/>
        </authorList>
    </citation>
    <scope>NUCLEOTIDE SEQUENCE [LARGE SCALE GENOMIC DNA]</scope>
    <source>
        <strain evidence="3 4">CAU 1488</strain>
    </source>
</reference>